<organism evidence="1 2">
    <name type="scientific">Bursaphelenchus okinawaensis</name>
    <dbReference type="NCBI Taxonomy" id="465554"/>
    <lineage>
        <taxon>Eukaryota</taxon>
        <taxon>Metazoa</taxon>
        <taxon>Ecdysozoa</taxon>
        <taxon>Nematoda</taxon>
        <taxon>Chromadorea</taxon>
        <taxon>Rhabditida</taxon>
        <taxon>Tylenchina</taxon>
        <taxon>Tylenchomorpha</taxon>
        <taxon>Aphelenchoidea</taxon>
        <taxon>Aphelenchoididae</taxon>
        <taxon>Bursaphelenchus</taxon>
    </lineage>
</organism>
<dbReference type="Proteomes" id="UP000783686">
    <property type="component" value="Unassembled WGS sequence"/>
</dbReference>
<gene>
    <name evidence="1" type="ORF">BOKJ2_LOCUS2947</name>
</gene>
<dbReference type="Proteomes" id="UP000614601">
    <property type="component" value="Unassembled WGS sequence"/>
</dbReference>
<dbReference type="AlphaFoldDB" id="A0A811K397"/>
<sequence length="563" mass="65685">MTHRSDRRLDGYSRETTGVVLDHASSNPRDPFVHCVMCTERKLYHMPYSVYDNYIQTMNKNKKNDILRMYEEALEFGHNIKFMYEVKDNIRVIQSFEKGGEIFIADCKDKINYFSSLSVFSPHLDMVYSERFGNVPITDLRKLEILPSPNVEILCSYRFKLVEKNGQLDDTEDVEFELAEIADNQEDIDLGHLALNADWNKDKMLSNAPKLNYGYGDDSTDEEPEYENKHDETYKKINDCVGIVTGLNTIYIPALPCDPVLFTTYKRFPNTYIGCRVTCNVVWSDVCHAYFAVRPKISTGTMFDTVIYQRPIIGCFSYFETFVRTGEELKNGFYDHPFFGLIYDPQNILDLHAQKYQPSRGRLVYKVIINDFFGLENEMRSARSMGRITRFDIVKFVGDDQVSDEIQKTKKLSPKYKKFFGTLINEKTGRFYSNLHPTCAFHVLNTHGHATGSYLEIEVTQRTKQDVIIKPYFEIHPEDYKYHGLNQDVTYRQDEKKFVFKAMYVKRHRCFKSDFFGYVPITHGTRDFNFDDLHTYTIKAEENTNANAQTVLCNAEVLNLDDY</sequence>
<dbReference type="OrthoDB" id="5780262at2759"/>
<accession>A0A811K397</accession>
<name>A0A811K397_9BILA</name>
<dbReference type="EMBL" id="CAJFDH010000002">
    <property type="protein sequence ID" value="CAD5209957.1"/>
    <property type="molecule type" value="Genomic_DNA"/>
</dbReference>
<dbReference type="EMBL" id="CAJFCW020000002">
    <property type="protein sequence ID" value="CAG9090451.1"/>
    <property type="molecule type" value="Genomic_DNA"/>
</dbReference>
<comment type="caution">
    <text evidence="1">The sequence shown here is derived from an EMBL/GenBank/DDBJ whole genome shotgun (WGS) entry which is preliminary data.</text>
</comment>
<evidence type="ECO:0000313" key="2">
    <source>
        <dbReference type="Proteomes" id="UP000614601"/>
    </source>
</evidence>
<keyword evidence="2" id="KW-1185">Reference proteome</keyword>
<protein>
    <submittedName>
        <fullName evidence="1">Uncharacterized protein</fullName>
    </submittedName>
</protein>
<reference evidence="1" key="1">
    <citation type="submission" date="2020-09" db="EMBL/GenBank/DDBJ databases">
        <authorList>
            <person name="Kikuchi T."/>
        </authorList>
    </citation>
    <scope>NUCLEOTIDE SEQUENCE</scope>
    <source>
        <strain evidence="1">SH1</strain>
    </source>
</reference>
<evidence type="ECO:0000313" key="1">
    <source>
        <dbReference type="EMBL" id="CAD5209957.1"/>
    </source>
</evidence>
<proteinExistence type="predicted"/>